<evidence type="ECO:0000313" key="3">
    <source>
        <dbReference type="Proteomes" id="UP000654257"/>
    </source>
</evidence>
<evidence type="ECO:0000256" key="1">
    <source>
        <dbReference type="SAM" id="MobiDB-lite"/>
    </source>
</evidence>
<feature type="region of interest" description="Disordered" evidence="1">
    <location>
        <begin position="31"/>
        <end position="55"/>
    </location>
</feature>
<protein>
    <submittedName>
        <fullName evidence="2">Uncharacterized protein</fullName>
    </submittedName>
</protein>
<sequence length="136" mass="14369">MVPGWRVVLGPTVVLGQAVVLGPGVVPGQAVVLPPKPREQTTREHPTPPGRRETPVPAMLQIWRAIRLRQQELQRQSEPRQAGSPTVGLLVVAAPGVGLRVVAAPGAVAVLQAGGEQAREVQMREVQPREASPGEG</sequence>
<reference evidence="2" key="1">
    <citation type="journal article" date="2014" name="Int. J. Syst. Evol. Microbiol.">
        <title>Complete genome sequence of Corynebacterium casei LMG S-19264T (=DSM 44701T), isolated from a smear-ripened cheese.</title>
        <authorList>
            <consortium name="US DOE Joint Genome Institute (JGI-PGF)"/>
            <person name="Walter F."/>
            <person name="Albersmeier A."/>
            <person name="Kalinowski J."/>
            <person name="Ruckert C."/>
        </authorList>
    </citation>
    <scope>NUCLEOTIDE SEQUENCE</scope>
    <source>
        <strain evidence="2">CCM 7905</strain>
    </source>
</reference>
<keyword evidence="3" id="KW-1185">Reference proteome</keyword>
<name>A0A917FLK6_9NOCA</name>
<reference evidence="2" key="2">
    <citation type="submission" date="2020-09" db="EMBL/GenBank/DDBJ databases">
        <authorList>
            <person name="Sun Q."/>
            <person name="Sedlacek I."/>
        </authorList>
    </citation>
    <scope>NUCLEOTIDE SEQUENCE</scope>
    <source>
        <strain evidence="2">CCM 7905</strain>
    </source>
</reference>
<gene>
    <name evidence="2" type="ORF">GCM10007304_01300</name>
</gene>
<comment type="caution">
    <text evidence="2">The sequence shown here is derived from an EMBL/GenBank/DDBJ whole genome shotgun (WGS) entry which is preliminary data.</text>
</comment>
<dbReference type="AlphaFoldDB" id="A0A917FLK6"/>
<proteinExistence type="predicted"/>
<accession>A0A917FLK6</accession>
<organism evidence="2 3">
    <name type="scientific">Rhodococcoides trifolii</name>
    <dbReference type="NCBI Taxonomy" id="908250"/>
    <lineage>
        <taxon>Bacteria</taxon>
        <taxon>Bacillati</taxon>
        <taxon>Actinomycetota</taxon>
        <taxon>Actinomycetes</taxon>
        <taxon>Mycobacteriales</taxon>
        <taxon>Nocardiaceae</taxon>
        <taxon>Rhodococcoides</taxon>
    </lineage>
</organism>
<evidence type="ECO:0000313" key="2">
    <source>
        <dbReference type="EMBL" id="GGF91104.1"/>
    </source>
</evidence>
<dbReference type="Proteomes" id="UP000654257">
    <property type="component" value="Unassembled WGS sequence"/>
</dbReference>
<dbReference type="EMBL" id="BMCU01000001">
    <property type="protein sequence ID" value="GGF91104.1"/>
    <property type="molecule type" value="Genomic_DNA"/>
</dbReference>
<feature type="compositionally biased region" description="Basic and acidic residues" evidence="1">
    <location>
        <begin position="36"/>
        <end position="54"/>
    </location>
</feature>